<dbReference type="AlphaFoldDB" id="A0A226WYH2"/>
<feature type="domain" description="Tyr recombinase" evidence="6">
    <location>
        <begin position="348"/>
        <end position="530"/>
    </location>
</feature>
<dbReference type="EMBL" id="MTHB01000134">
    <property type="protein sequence ID" value="OXC76224.1"/>
    <property type="molecule type" value="Genomic_DNA"/>
</dbReference>
<dbReference type="InterPro" id="IPR044068">
    <property type="entry name" value="CB"/>
</dbReference>
<dbReference type="PANTHER" id="PTHR30349:SF41">
    <property type="entry name" value="INTEGRASE_RECOMBINASE PROTEIN MJ0367-RELATED"/>
    <property type="match status" value="1"/>
</dbReference>
<dbReference type="Pfam" id="PF12482">
    <property type="entry name" value="DUF3701"/>
    <property type="match status" value="1"/>
</dbReference>
<feature type="domain" description="Core-binding (CB)" evidence="7">
    <location>
        <begin position="220"/>
        <end position="324"/>
    </location>
</feature>
<dbReference type="PANTHER" id="PTHR30349">
    <property type="entry name" value="PHAGE INTEGRASE-RELATED"/>
    <property type="match status" value="1"/>
</dbReference>
<evidence type="ECO:0000256" key="5">
    <source>
        <dbReference type="PROSITE-ProRule" id="PRU01248"/>
    </source>
</evidence>
<keyword evidence="4" id="KW-0233">DNA recombination</keyword>
<evidence type="ECO:0000259" key="6">
    <source>
        <dbReference type="PROSITE" id="PS51898"/>
    </source>
</evidence>
<dbReference type="InterPro" id="IPR022169">
    <property type="entry name" value="DUF3701"/>
</dbReference>
<dbReference type="Gene3D" id="1.10.443.10">
    <property type="entry name" value="Intergrase catalytic core"/>
    <property type="match status" value="1"/>
</dbReference>
<dbReference type="PROSITE" id="PS51900">
    <property type="entry name" value="CB"/>
    <property type="match status" value="1"/>
</dbReference>
<dbReference type="GO" id="GO:0015074">
    <property type="term" value="P:DNA integration"/>
    <property type="evidence" value="ECO:0007669"/>
    <property type="project" value="UniProtKB-KW"/>
</dbReference>
<keyword evidence="3 5" id="KW-0238">DNA-binding</keyword>
<dbReference type="InterPro" id="IPR010998">
    <property type="entry name" value="Integrase_recombinase_N"/>
</dbReference>
<name>A0A226WYH2_CABSO</name>
<dbReference type="Pfam" id="PF00589">
    <property type="entry name" value="Phage_integrase"/>
    <property type="match status" value="1"/>
</dbReference>
<accession>A0A226WYH2</accession>
<evidence type="ECO:0000313" key="9">
    <source>
        <dbReference type="Proteomes" id="UP000214720"/>
    </source>
</evidence>
<keyword evidence="2" id="KW-0229">DNA integration</keyword>
<evidence type="ECO:0000256" key="1">
    <source>
        <dbReference type="ARBA" id="ARBA00008857"/>
    </source>
</evidence>
<organism evidence="8 9">
    <name type="scientific">Caballeronia sordidicola</name>
    <name type="common">Burkholderia sordidicola</name>
    <dbReference type="NCBI Taxonomy" id="196367"/>
    <lineage>
        <taxon>Bacteria</taxon>
        <taxon>Pseudomonadati</taxon>
        <taxon>Pseudomonadota</taxon>
        <taxon>Betaproteobacteria</taxon>
        <taxon>Burkholderiales</taxon>
        <taxon>Burkholderiaceae</taxon>
        <taxon>Caballeronia</taxon>
    </lineage>
</organism>
<evidence type="ECO:0000256" key="2">
    <source>
        <dbReference type="ARBA" id="ARBA00022908"/>
    </source>
</evidence>
<evidence type="ECO:0000313" key="8">
    <source>
        <dbReference type="EMBL" id="OXC76224.1"/>
    </source>
</evidence>
<dbReference type="Proteomes" id="UP000214720">
    <property type="component" value="Unassembled WGS sequence"/>
</dbReference>
<dbReference type="PROSITE" id="PS51898">
    <property type="entry name" value="TYR_RECOMBINASE"/>
    <property type="match status" value="1"/>
</dbReference>
<proteinExistence type="inferred from homology"/>
<dbReference type="InterPro" id="IPR013762">
    <property type="entry name" value="Integrase-like_cat_sf"/>
</dbReference>
<sequence>MKHFGHGDDAGPSFVAFPDHASLAALRAWYEGISARAAVSRYLPHARVQTQSSRGVIGRIKRRLVRIAQVYGRYDIASVFADHGTYRSAHVIDVRRAIEELRLLAGREPQINDDITLWLPTRAIGALNAQGITTLAELTLRVPRCRMWWCNIAGIGPASARDVEAFFSHHPLLTNAARQLVERFAPREHISWRQFESVRSRNGSQGKYRAPKLRCLLDATTDKQAIEAWLALHETDATSRAYRKEAERLLLWANVERKRALSSLSTNDAIAYRAFLRFPEPRDQWVGPRQVRQSDDWRPFFRRLRPSSVAYALSVLSAMFRWLVEQQYVVANPFAGITAGHTRQIEHVQMRALRDEEWRFARRIANELSTSYGWSVEAAQRLCFILDFELATGLRASELIHARLGDLYFGDADDVWLRLIGKGRRAARVAMPPLAMRALQTYLQQRSLPADPRRCNRDILLVAALSGDQTVSISGTRLRAVLKRFFRLVGQQIEATDSSAAQRLEQASPHWLRHYIPFRIMSCNRVMGRF</sequence>
<reference evidence="9" key="1">
    <citation type="submission" date="2017-01" db="EMBL/GenBank/DDBJ databases">
        <title>Genome Analysis of Deinococcus marmoris KOPRI26562.</title>
        <authorList>
            <person name="Kim J.H."/>
            <person name="Oh H.-M."/>
        </authorList>
    </citation>
    <scope>NUCLEOTIDE SEQUENCE [LARGE SCALE GENOMIC DNA]</scope>
    <source>
        <strain evidence="9">PAMC 26633</strain>
    </source>
</reference>
<dbReference type="InterPro" id="IPR050090">
    <property type="entry name" value="Tyrosine_recombinase_XerCD"/>
</dbReference>
<dbReference type="GO" id="GO:0006310">
    <property type="term" value="P:DNA recombination"/>
    <property type="evidence" value="ECO:0007669"/>
    <property type="project" value="UniProtKB-KW"/>
</dbReference>
<dbReference type="InterPro" id="IPR011010">
    <property type="entry name" value="DNA_brk_join_enz"/>
</dbReference>
<dbReference type="Gene3D" id="1.10.150.130">
    <property type="match status" value="1"/>
</dbReference>
<dbReference type="InterPro" id="IPR002104">
    <property type="entry name" value="Integrase_catalytic"/>
</dbReference>
<dbReference type="OrthoDB" id="8610787at2"/>
<evidence type="ECO:0000256" key="4">
    <source>
        <dbReference type="ARBA" id="ARBA00023172"/>
    </source>
</evidence>
<comment type="caution">
    <text evidence="8">The sequence shown here is derived from an EMBL/GenBank/DDBJ whole genome shotgun (WGS) entry which is preliminary data.</text>
</comment>
<evidence type="ECO:0000256" key="3">
    <source>
        <dbReference type="ARBA" id="ARBA00023125"/>
    </source>
</evidence>
<protein>
    <submittedName>
        <fullName evidence="8">Mobile element protein</fullName>
    </submittedName>
</protein>
<evidence type="ECO:0000259" key="7">
    <source>
        <dbReference type="PROSITE" id="PS51900"/>
    </source>
</evidence>
<dbReference type="SUPFAM" id="SSF56349">
    <property type="entry name" value="DNA breaking-rejoining enzymes"/>
    <property type="match status" value="1"/>
</dbReference>
<dbReference type="RefSeq" id="WP_089162554.1">
    <property type="nucleotide sequence ID" value="NZ_MTHB01000134.1"/>
</dbReference>
<comment type="similarity">
    <text evidence="1">Belongs to the 'phage' integrase family.</text>
</comment>
<gene>
    <name evidence="8" type="ORF">BSU04_22950</name>
</gene>
<dbReference type="GO" id="GO:0003677">
    <property type="term" value="F:DNA binding"/>
    <property type="evidence" value="ECO:0007669"/>
    <property type="project" value="UniProtKB-UniRule"/>
</dbReference>